<dbReference type="PANTHER" id="PTHR34295:SF1">
    <property type="entry name" value="BIOTIN TRANSPORTER BIOY"/>
    <property type="match status" value="1"/>
</dbReference>
<keyword evidence="2" id="KW-1003">Cell membrane</keyword>
<organism evidence="4 5">
    <name type="scientific">Thermomicrobium roseum (strain ATCC 27502 / DSM 5159 / P-2)</name>
    <dbReference type="NCBI Taxonomy" id="309801"/>
    <lineage>
        <taxon>Bacteria</taxon>
        <taxon>Pseudomonadati</taxon>
        <taxon>Thermomicrobiota</taxon>
        <taxon>Thermomicrobia</taxon>
        <taxon>Thermomicrobiales</taxon>
        <taxon>Thermomicrobiaceae</taxon>
        <taxon>Thermomicrobium</taxon>
    </lineage>
</organism>
<protein>
    <recommendedName>
        <fullName evidence="2">Biotin transporter</fullName>
    </recommendedName>
</protein>
<proteinExistence type="inferred from homology"/>
<name>B9L4Q3_THERP</name>
<dbReference type="InterPro" id="IPR003784">
    <property type="entry name" value="BioY"/>
</dbReference>
<gene>
    <name evidence="4" type="ordered locus">trd_A0767</name>
</gene>
<keyword evidence="5" id="KW-1185">Reference proteome</keyword>
<keyword evidence="2 3" id="KW-0472">Membrane</keyword>
<evidence type="ECO:0000256" key="2">
    <source>
        <dbReference type="PIRNR" id="PIRNR016661"/>
    </source>
</evidence>
<geneLocation type="plasmid" evidence="5">
    <name>Tros</name>
</geneLocation>
<feature type="transmembrane region" description="Helical" evidence="3">
    <location>
        <begin position="175"/>
        <end position="192"/>
    </location>
</feature>
<reference evidence="4 5" key="1">
    <citation type="journal article" date="2009" name="PLoS ONE">
        <title>Complete genome sequence of the aerobic CO-oxidizing thermophile Thermomicrobium roseum.</title>
        <authorList>
            <person name="Wu D."/>
            <person name="Raymond J."/>
            <person name="Wu M."/>
            <person name="Chatterji S."/>
            <person name="Ren Q."/>
            <person name="Graham J.E."/>
            <person name="Bryant D.A."/>
            <person name="Robb F."/>
            <person name="Colman A."/>
            <person name="Tallon L.J."/>
            <person name="Badger J.H."/>
            <person name="Madupu R."/>
            <person name="Ward N.L."/>
            <person name="Eisen J.A."/>
        </authorList>
    </citation>
    <scope>NUCLEOTIDE SEQUENCE [LARGE SCALE GENOMIC DNA]</scope>
    <source>
        <strain evidence="5">ATCC 27502 / DSM 5159 / P-2</strain>
        <plasmid evidence="4">unnamed</plasmid>
    </source>
</reference>
<keyword evidence="4" id="KW-0614">Plasmid</keyword>
<dbReference type="GO" id="GO:0005886">
    <property type="term" value="C:plasma membrane"/>
    <property type="evidence" value="ECO:0007669"/>
    <property type="project" value="UniProtKB-SubCell"/>
</dbReference>
<sequence>MSSVVLADLALPRSWREHAGVRLAANVVLVVAGSLLTALAAQVSIPLPFTPVPITGQTFAVLLVGAALGSRRGAASMALYVAQGLAGLPVFAGGKAGLAVLLGPTGGYLIGFIAAAFVTGWLAERGWDRRPLTTALAMVFGNLVIYLFGVSWLAVFVGISKAPLLGMVPFIPGDIVKIVLATVALPGAWWVVRRLGSGTMS</sequence>
<comment type="subcellular location">
    <subcellularLocation>
        <location evidence="2">Cell membrane</location>
        <topology evidence="2">Multi-pass membrane protein</topology>
    </subcellularLocation>
</comment>
<dbReference type="RefSeq" id="WP_012642492.1">
    <property type="nucleotide sequence ID" value="NC_011961.1"/>
</dbReference>
<feature type="transmembrane region" description="Helical" evidence="3">
    <location>
        <begin position="23"/>
        <end position="45"/>
    </location>
</feature>
<dbReference type="eggNOG" id="COG1268">
    <property type="taxonomic scope" value="Bacteria"/>
</dbReference>
<accession>B9L4Q3</accession>
<evidence type="ECO:0000256" key="1">
    <source>
        <dbReference type="ARBA" id="ARBA00010692"/>
    </source>
</evidence>
<dbReference type="HOGENOM" id="CLU_077931_2_0_0"/>
<dbReference type="PANTHER" id="PTHR34295">
    <property type="entry name" value="BIOTIN TRANSPORTER BIOY"/>
    <property type="match status" value="1"/>
</dbReference>
<feature type="transmembrane region" description="Helical" evidence="3">
    <location>
        <begin position="77"/>
        <end position="100"/>
    </location>
</feature>
<keyword evidence="3" id="KW-1133">Transmembrane helix</keyword>
<feature type="transmembrane region" description="Helical" evidence="3">
    <location>
        <begin position="106"/>
        <end position="123"/>
    </location>
</feature>
<keyword evidence="3" id="KW-0812">Transmembrane</keyword>
<evidence type="ECO:0000256" key="3">
    <source>
        <dbReference type="SAM" id="Phobius"/>
    </source>
</evidence>
<evidence type="ECO:0000313" key="4">
    <source>
        <dbReference type="EMBL" id="ACM06505.1"/>
    </source>
</evidence>
<dbReference type="AlphaFoldDB" id="B9L4Q3"/>
<dbReference type="KEGG" id="tro:trd_A0767"/>
<dbReference type="EMBL" id="CP001276">
    <property type="protein sequence ID" value="ACM06505.1"/>
    <property type="molecule type" value="Genomic_DNA"/>
</dbReference>
<comment type="similarity">
    <text evidence="1 2">Belongs to the BioY family.</text>
</comment>
<dbReference type="OrthoDB" id="9803495at2"/>
<evidence type="ECO:0000313" key="5">
    <source>
        <dbReference type="Proteomes" id="UP000000447"/>
    </source>
</evidence>
<dbReference type="Pfam" id="PF02632">
    <property type="entry name" value="BioY"/>
    <property type="match status" value="1"/>
</dbReference>
<dbReference type="Gene3D" id="1.10.1760.20">
    <property type="match status" value="1"/>
</dbReference>
<dbReference type="GO" id="GO:0015225">
    <property type="term" value="F:biotin transmembrane transporter activity"/>
    <property type="evidence" value="ECO:0007669"/>
    <property type="project" value="UniProtKB-UniRule"/>
</dbReference>
<keyword evidence="2" id="KW-0813">Transport</keyword>
<dbReference type="Proteomes" id="UP000000447">
    <property type="component" value="Plasmid unnamed"/>
</dbReference>
<dbReference type="PIRSF" id="PIRSF016661">
    <property type="entry name" value="BioY"/>
    <property type="match status" value="1"/>
</dbReference>
<feature type="transmembrane region" description="Helical" evidence="3">
    <location>
        <begin position="135"/>
        <end position="155"/>
    </location>
</feature>
<feature type="transmembrane region" description="Helical" evidence="3">
    <location>
        <begin position="51"/>
        <end position="70"/>
    </location>
</feature>